<dbReference type="PROSITE" id="PS50089">
    <property type="entry name" value="ZF_RING_2"/>
    <property type="match status" value="1"/>
</dbReference>
<accession>A0ABP0KVU2</accession>
<protein>
    <recommendedName>
        <fullName evidence="2">RING-type domain-containing protein</fullName>
    </recommendedName>
</protein>
<dbReference type="Proteomes" id="UP001642484">
    <property type="component" value="Unassembled WGS sequence"/>
</dbReference>
<dbReference type="PANTHER" id="PTHR22765">
    <property type="entry name" value="RING FINGER AND PROTEASE ASSOCIATED DOMAIN-CONTAINING"/>
    <property type="match status" value="1"/>
</dbReference>
<name>A0ABP0KVU2_9DINO</name>
<dbReference type="Gene3D" id="3.30.40.10">
    <property type="entry name" value="Zinc/RING finger domain, C3HC4 (zinc finger)"/>
    <property type="match status" value="1"/>
</dbReference>
<dbReference type="InterPro" id="IPR051826">
    <property type="entry name" value="E3_ubiquitin-ligase_domain"/>
</dbReference>
<keyword evidence="1" id="KW-0479">Metal-binding</keyword>
<dbReference type="SMART" id="SM00184">
    <property type="entry name" value="RING"/>
    <property type="match status" value="1"/>
</dbReference>
<keyword evidence="1" id="KW-0862">Zinc</keyword>
<dbReference type="EMBL" id="CAXAMN010010165">
    <property type="protein sequence ID" value="CAK9030988.1"/>
    <property type="molecule type" value="Genomic_DNA"/>
</dbReference>
<dbReference type="SUPFAM" id="SSF57850">
    <property type="entry name" value="RING/U-box"/>
    <property type="match status" value="1"/>
</dbReference>
<keyword evidence="1" id="KW-0863">Zinc-finger</keyword>
<keyword evidence="4" id="KW-1185">Reference proteome</keyword>
<sequence length="174" mass="19604">RYGAHQASQTVEIASSRLCTANQPHKSAGFRFAASQDSAAILRWNRDHPDLQLLKGQAILEVNGCIRSSEMMEHLRHSKTLEMRVSFQLTPALQMVSQVAERKQRTQEAVEAKLDEVHCADDHCAICFEDMKTCQAVRLPCGHCFHKGCVTKWLVSKQSCQRCPLCNQQLLTNP</sequence>
<feature type="domain" description="RING-type" evidence="2">
    <location>
        <begin position="124"/>
        <end position="167"/>
    </location>
</feature>
<proteinExistence type="predicted"/>
<evidence type="ECO:0000313" key="4">
    <source>
        <dbReference type="Proteomes" id="UP001642484"/>
    </source>
</evidence>
<reference evidence="3 4" key="1">
    <citation type="submission" date="2024-02" db="EMBL/GenBank/DDBJ databases">
        <authorList>
            <person name="Chen Y."/>
            <person name="Shah S."/>
            <person name="Dougan E. K."/>
            <person name="Thang M."/>
            <person name="Chan C."/>
        </authorList>
    </citation>
    <scope>NUCLEOTIDE SEQUENCE [LARGE SCALE GENOMIC DNA]</scope>
</reference>
<organism evidence="3 4">
    <name type="scientific">Durusdinium trenchii</name>
    <dbReference type="NCBI Taxonomy" id="1381693"/>
    <lineage>
        <taxon>Eukaryota</taxon>
        <taxon>Sar</taxon>
        <taxon>Alveolata</taxon>
        <taxon>Dinophyceae</taxon>
        <taxon>Suessiales</taxon>
        <taxon>Symbiodiniaceae</taxon>
        <taxon>Durusdinium</taxon>
    </lineage>
</organism>
<gene>
    <name evidence="3" type="ORF">CCMP2556_LOCUS18112</name>
</gene>
<dbReference type="InterPro" id="IPR013083">
    <property type="entry name" value="Znf_RING/FYVE/PHD"/>
</dbReference>
<evidence type="ECO:0000313" key="3">
    <source>
        <dbReference type="EMBL" id="CAK9030988.1"/>
    </source>
</evidence>
<evidence type="ECO:0000259" key="2">
    <source>
        <dbReference type="PROSITE" id="PS50089"/>
    </source>
</evidence>
<evidence type="ECO:0000256" key="1">
    <source>
        <dbReference type="PROSITE-ProRule" id="PRU00175"/>
    </source>
</evidence>
<dbReference type="InterPro" id="IPR001841">
    <property type="entry name" value="Znf_RING"/>
</dbReference>
<feature type="non-terminal residue" evidence="3">
    <location>
        <position position="1"/>
    </location>
</feature>
<comment type="caution">
    <text evidence="3">The sequence shown here is derived from an EMBL/GenBank/DDBJ whole genome shotgun (WGS) entry which is preliminary data.</text>
</comment>
<dbReference type="Pfam" id="PF13639">
    <property type="entry name" value="zf-RING_2"/>
    <property type="match status" value="1"/>
</dbReference>